<sequence>MMEATNIIFVPGLALFLAPPRDSFELLAVSAAVLCCAGFLYVGARYWLALDRRIKRSDDQAKAKALDLADSAEIPLLSMTVVAMLLAISGFAVRGPSPPMFSALILAGLALLEYVNYYHRQLMNFDRLSDFQRLLRTGRLRRAHMSRDLAVHRKRLQG</sequence>
<dbReference type="RefSeq" id="WP_221556886.1">
    <property type="nucleotide sequence ID" value="NZ_JAIGNO010000003.1"/>
</dbReference>
<protein>
    <submittedName>
        <fullName evidence="2">Uncharacterized protein</fullName>
    </submittedName>
</protein>
<evidence type="ECO:0000313" key="3">
    <source>
        <dbReference type="Proteomes" id="UP000755104"/>
    </source>
</evidence>
<keyword evidence="1" id="KW-0472">Membrane</keyword>
<accession>A0ABS7J4B9</accession>
<comment type="caution">
    <text evidence="2">The sequence shown here is derived from an EMBL/GenBank/DDBJ whole genome shotgun (WGS) entry which is preliminary data.</text>
</comment>
<gene>
    <name evidence="2" type="ORF">K3174_06230</name>
</gene>
<feature type="transmembrane region" description="Helical" evidence="1">
    <location>
        <begin position="26"/>
        <end position="48"/>
    </location>
</feature>
<evidence type="ECO:0000256" key="1">
    <source>
        <dbReference type="SAM" id="Phobius"/>
    </source>
</evidence>
<dbReference type="EMBL" id="JAIGNO010000003">
    <property type="protein sequence ID" value="MBX7482121.1"/>
    <property type="molecule type" value="Genomic_DNA"/>
</dbReference>
<organism evidence="2 3">
    <name type="scientific">Qipengyuania qiaonensis</name>
    <dbReference type="NCBI Taxonomy" id="2867240"/>
    <lineage>
        <taxon>Bacteria</taxon>
        <taxon>Pseudomonadati</taxon>
        <taxon>Pseudomonadota</taxon>
        <taxon>Alphaproteobacteria</taxon>
        <taxon>Sphingomonadales</taxon>
        <taxon>Erythrobacteraceae</taxon>
        <taxon>Qipengyuania</taxon>
    </lineage>
</organism>
<feature type="transmembrane region" description="Helical" evidence="1">
    <location>
        <begin position="74"/>
        <end position="93"/>
    </location>
</feature>
<keyword evidence="1" id="KW-0812">Transmembrane</keyword>
<feature type="transmembrane region" description="Helical" evidence="1">
    <location>
        <begin position="99"/>
        <end position="118"/>
    </location>
</feature>
<evidence type="ECO:0000313" key="2">
    <source>
        <dbReference type="EMBL" id="MBX7482121.1"/>
    </source>
</evidence>
<name>A0ABS7J4B9_9SPHN</name>
<dbReference type="Proteomes" id="UP000755104">
    <property type="component" value="Unassembled WGS sequence"/>
</dbReference>
<reference evidence="2 3" key="1">
    <citation type="submission" date="2021-08" db="EMBL/GenBank/DDBJ databases">
        <title>Comparative Genomics Analysis of the Genus Qipengyuania Reveals Extensive Genetic Diversity and Metabolic Versatility, Including the Description of Fifteen Novel Species.</title>
        <authorList>
            <person name="Liu Y."/>
        </authorList>
    </citation>
    <scope>NUCLEOTIDE SEQUENCE [LARGE SCALE GENOMIC DNA]</scope>
    <source>
        <strain evidence="2 3">6D47A</strain>
    </source>
</reference>
<keyword evidence="1" id="KW-1133">Transmembrane helix</keyword>
<proteinExistence type="predicted"/>
<keyword evidence="3" id="KW-1185">Reference proteome</keyword>